<dbReference type="PRINTS" id="PR00793">
    <property type="entry name" value="PROAMNOPTASE"/>
</dbReference>
<reference evidence="3 4" key="1">
    <citation type="submission" date="2016-09" db="EMBL/GenBank/DDBJ databases">
        <authorList>
            <person name="Capua I."/>
            <person name="De Benedictis P."/>
            <person name="Joannis T."/>
            <person name="Lombin L.H."/>
            <person name="Cattoli G."/>
        </authorList>
    </citation>
    <scope>NUCLEOTIDE SEQUENCE [LARGE SCALE GENOMIC DNA]</scope>
    <source>
        <strain evidence="3 4">GluBS11</strain>
    </source>
</reference>
<dbReference type="AlphaFoldDB" id="A0A1D3TQI0"/>
<feature type="domain" description="Serine aminopeptidase S33" evidence="2">
    <location>
        <begin position="64"/>
        <end position="330"/>
    </location>
</feature>
<dbReference type="InterPro" id="IPR022742">
    <property type="entry name" value="Hydrolase_4"/>
</dbReference>
<proteinExistence type="predicted"/>
<name>A0A1D3TQI0_9FIRM</name>
<dbReference type="GO" id="GO:0008233">
    <property type="term" value="F:peptidase activity"/>
    <property type="evidence" value="ECO:0007669"/>
    <property type="project" value="InterPro"/>
</dbReference>
<sequence>MKKLKKALKFVGITVPLLVAAGMVFPTWTPAIKGKNSISILEEVELGGAKQEIMIRGRDSSNPVIIYVHGGPGSPEAPYLTKYQDLLEEDFTVVNYDERGSGKSFHFFEDYSELTTELLVEDLLELTDYISRRFGKEKVILMGHSFGTYIAMQAVAREPEKYAAYIGVGQMADIRTNNQESLAYCLKMAEQAGNARDVEQMKELSDRILSGDILMPAKYIRKYKGSSRLIDYYRDYLVGFLKNPEYNLLDTVRYFSGMYVTMKAIQYDPLEKPLADLVTSAAVPCYFVMGQYDYMTSVRAARDYFDMLDAEVKEFILYEDSAHFPHFEEEERFARWMAEKFAGKTE</sequence>
<dbReference type="EMBL" id="FMKA01000003">
    <property type="protein sequence ID" value="SCP95874.1"/>
    <property type="molecule type" value="Genomic_DNA"/>
</dbReference>
<accession>A0A1D3TQI0</accession>
<protein>
    <submittedName>
        <fullName evidence="3">Pimeloyl-ACP methyl ester carboxylesterase</fullName>
    </submittedName>
</protein>
<dbReference type="PANTHER" id="PTHR43194">
    <property type="entry name" value="HYDROLASE ALPHA/BETA FOLD FAMILY"/>
    <property type="match status" value="1"/>
</dbReference>
<dbReference type="SUPFAM" id="SSF53474">
    <property type="entry name" value="alpha/beta-Hydrolases"/>
    <property type="match status" value="1"/>
</dbReference>
<evidence type="ECO:0000313" key="4">
    <source>
        <dbReference type="Proteomes" id="UP000199315"/>
    </source>
</evidence>
<keyword evidence="1" id="KW-0378">Hydrolase</keyword>
<keyword evidence="4" id="KW-1185">Reference proteome</keyword>
<evidence type="ECO:0000256" key="1">
    <source>
        <dbReference type="ARBA" id="ARBA00022801"/>
    </source>
</evidence>
<dbReference type="InterPro" id="IPR029058">
    <property type="entry name" value="AB_hydrolase_fold"/>
</dbReference>
<dbReference type="OrthoDB" id="53505at2"/>
<dbReference type="InterPro" id="IPR050228">
    <property type="entry name" value="Carboxylesterase_BioH"/>
</dbReference>
<dbReference type="Pfam" id="PF12146">
    <property type="entry name" value="Hydrolase_4"/>
    <property type="match status" value="1"/>
</dbReference>
<dbReference type="RefSeq" id="WP_091230591.1">
    <property type="nucleotide sequence ID" value="NZ_FMKA01000003.1"/>
</dbReference>
<dbReference type="Gene3D" id="3.40.50.1820">
    <property type="entry name" value="alpha/beta hydrolase"/>
    <property type="match status" value="1"/>
</dbReference>
<evidence type="ECO:0000313" key="3">
    <source>
        <dbReference type="EMBL" id="SCP95874.1"/>
    </source>
</evidence>
<dbReference type="GO" id="GO:0006508">
    <property type="term" value="P:proteolysis"/>
    <property type="evidence" value="ECO:0007669"/>
    <property type="project" value="InterPro"/>
</dbReference>
<evidence type="ECO:0000259" key="2">
    <source>
        <dbReference type="Pfam" id="PF12146"/>
    </source>
</evidence>
<organism evidence="3 4">
    <name type="scientific">Anaerobium acetethylicum</name>
    <dbReference type="NCBI Taxonomy" id="1619234"/>
    <lineage>
        <taxon>Bacteria</taxon>
        <taxon>Bacillati</taxon>
        <taxon>Bacillota</taxon>
        <taxon>Clostridia</taxon>
        <taxon>Lachnospirales</taxon>
        <taxon>Lachnospiraceae</taxon>
        <taxon>Anaerobium</taxon>
    </lineage>
</organism>
<dbReference type="Proteomes" id="UP000199315">
    <property type="component" value="Unassembled WGS sequence"/>
</dbReference>
<dbReference type="STRING" id="1619234.SAMN05421730_10037"/>
<gene>
    <name evidence="3" type="ORF">SAMN05421730_10037</name>
</gene>
<dbReference type="PANTHER" id="PTHR43194:SF2">
    <property type="entry name" value="PEROXISOMAL MEMBRANE PROTEIN LPX1"/>
    <property type="match status" value="1"/>
</dbReference>
<dbReference type="InterPro" id="IPR002410">
    <property type="entry name" value="Peptidase_S33"/>
</dbReference>